<dbReference type="Proteomes" id="UP000236161">
    <property type="component" value="Unassembled WGS sequence"/>
</dbReference>
<dbReference type="InterPro" id="IPR044839">
    <property type="entry name" value="NDR1-like"/>
</dbReference>
<evidence type="ECO:0000256" key="1">
    <source>
        <dbReference type="ARBA" id="ARBA00004370"/>
    </source>
</evidence>
<dbReference type="PANTHER" id="PTHR31234:SF35">
    <property type="entry name" value="LATE EMBRYOGENESIS ABUNDANT (LEA) HYDROXYPROLINE-RICH GLYCOPROTEIN FAMILY"/>
    <property type="match status" value="1"/>
</dbReference>
<dbReference type="GO" id="GO:0098542">
    <property type="term" value="P:defense response to other organism"/>
    <property type="evidence" value="ECO:0007669"/>
    <property type="project" value="InterPro"/>
</dbReference>
<evidence type="ECO:0000256" key="3">
    <source>
        <dbReference type="SAM" id="MobiDB-lite"/>
    </source>
</evidence>
<evidence type="ECO:0000256" key="2">
    <source>
        <dbReference type="ARBA" id="ARBA00023136"/>
    </source>
</evidence>
<sequence>MAEEAKPVLQKPPGYRDPSESSPAPVRPPKKAQLPPALRHPGVPSRRQPTGRSCCCCFFILILVLLIVFSVSGGAAYLWFKPRLPSFRVVNATSPMFKVTARSDGTILDASVRVKIEASNPNEKLGLAFRGSEARIGAADEDGMVEVGKGSAAAFSVRPRSSTAMIFAAAAKGLMIGDAVGTRLKARYKSKDIGIVVELSTKVGFVVGGKFTPKILIRVKCGAARLNQIGNRRSPGSLPKCDLRFFDG</sequence>
<accession>A0A2I0ATU8</accession>
<dbReference type="AlphaFoldDB" id="A0A2I0ATU8"/>
<dbReference type="OrthoDB" id="777695at2759"/>
<proteinExistence type="predicted"/>
<evidence type="ECO:0000256" key="4">
    <source>
        <dbReference type="SAM" id="Phobius"/>
    </source>
</evidence>
<feature type="region of interest" description="Disordered" evidence="3">
    <location>
        <begin position="1"/>
        <end position="50"/>
    </location>
</feature>
<keyword evidence="2 4" id="KW-0472">Membrane</keyword>
<dbReference type="STRING" id="1088818.A0A2I0ATU8"/>
<keyword evidence="4" id="KW-1133">Transmembrane helix</keyword>
<name>A0A2I0ATU8_9ASPA</name>
<keyword evidence="4" id="KW-0812">Transmembrane</keyword>
<evidence type="ECO:0000313" key="6">
    <source>
        <dbReference type="Proteomes" id="UP000236161"/>
    </source>
</evidence>
<dbReference type="PANTHER" id="PTHR31234">
    <property type="entry name" value="LATE EMBRYOGENESIS ABUNDANT (LEA) HYDROXYPROLINE-RICH GLYCOPROTEIN FAMILY"/>
    <property type="match status" value="1"/>
</dbReference>
<feature type="transmembrane region" description="Helical" evidence="4">
    <location>
        <begin position="55"/>
        <end position="80"/>
    </location>
</feature>
<gene>
    <name evidence="5" type="ORF">AXF42_Ash001064</name>
</gene>
<keyword evidence="6" id="KW-1185">Reference proteome</keyword>
<protein>
    <recommendedName>
        <fullName evidence="7">Late embryogenesis abundant protein LEA-2 subgroup domain-containing protein</fullName>
    </recommendedName>
</protein>
<evidence type="ECO:0000313" key="5">
    <source>
        <dbReference type="EMBL" id="PKA58971.1"/>
    </source>
</evidence>
<reference evidence="5 6" key="1">
    <citation type="journal article" date="2017" name="Nature">
        <title>The Apostasia genome and the evolution of orchids.</title>
        <authorList>
            <person name="Zhang G.Q."/>
            <person name="Liu K.W."/>
            <person name="Li Z."/>
            <person name="Lohaus R."/>
            <person name="Hsiao Y.Y."/>
            <person name="Niu S.C."/>
            <person name="Wang J.Y."/>
            <person name="Lin Y.C."/>
            <person name="Xu Q."/>
            <person name="Chen L.J."/>
            <person name="Yoshida K."/>
            <person name="Fujiwara S."/>
            <person name="Wang Z.W."/>
            <person name="Zhang Y.Q."/>
            <person name="Mitsuda N."/>
            <person name="Wang M."/>
            <person name="Liu G.H."/>
            <person name="Pecoraro L."/>
            <person name="Huang H.X."/>
            <person name="Xiao X.J."/>
            <person name="Lin M."/>
            <person name="Wu X.Y."/>
            <person name="Wu W.L."/>
            <person name="Chen Y.Y."/>
            <person name="Chang S.B."/>
            <person name="Sakamoto S."/>
            <person name="Ohme-Takagi M."/>
            <person name="Yagi M."/>
            <person name="Zeng S.J."/>
            <person name="Shen C.Y."/>
            <person name="Yeh C.M."/>
            <person name="Luo Y.B."/>
            <person name="Tsai W.C."/>
            <person name="Van de Peer Y."/>
            <person name="Liu Z.J."/>
        </authorList>
    </citation>
    <scope>NUCLEOTIDE SEQUENCE [LARGE SCALE GENOMIC DNA]</scope>
    <source>
        <strain evidence="6">cv. Shenzhen</strain>
        <tissue evidence="5">Stem</tissue>
    </source>
</reference>
<dbReference type="GO" id="GO:0005886">
    <property type="term" value="C:plasma membrane"/>
    <property type="evidence" value="ECO:0007669"/>
    <property type="project" value="TreeGrafter"/>
</dbReference>
<organism evidence="5 6">
    <name type="scientific">Apostasia shenzhenica</name>
    <dbReference type="NCBI Taxonomy" id="1088818"/>
    <lineage>
        <taxon>Eukaryota</taxon>
        <taxon>Viridiplantae</taxon>
        <taxon>Streptophyta</taxon>
        <taxon>Embryophyta</taxon>
        <taxon>Tracheophyta</taxon>
        <taxon>Spermatophyta</taxon>
        <taxon>Magnoliopsida</taxon>
        <taxon>Liliopsida</taxon>
        <taxon>Asparagales</taxon>
        <taxon>Orchidaceae</taxon>
        <taxon>Apostasioideae</taxon>
        <taxon>Apostasia</taxon>
    </lineage>
</organism>
<dbReference type="EMBL" id="KZ451950">
    <property type="protein sequence ID" value="PKA58971.1"/>
    <property type="molecule type" value="Genomic_DNA"/>
</dbReference>
<comment type="subcellular location">
    <subcellularLocation>
        <location evidence="1">Membrane</location>
    </subcellularLocation>
</comment>
<evidence type="ECO:0008006" key="7">
    <source>
        <dbReference type="Google" id="ProtNLM"/>
    </source>
</evidence>